<dbReference type="STRING" id="1798647.A2855_01485"/>
<comment type="function">
    <text evidence="7 10">This protein binds specifically to 23S rRNA; its binding is stimulated by other ribosomal proteins, e.g., L4, L17, and L20. It is important during the early stages of 50S assembly. It makes multiple contacts with different domains of the 23S rRNA in the assembled 50S subunit and ribosome.</text>
</comment>
<dbReference type="GO" id="GO:0019843">
    <property type="term" value="F:rRNA binding"/>
    <property type="evidence" value="ECO:0007669"/>
    <property type="project" value="UniProtKB-UniRule"/>
</dbReference>
<dbReference type="CDD" id="cd00336">
    <property type="entry name" value="Ribosomal_L22"/>
    <property type="match status" value="1"/>
</dbReference>
<dbReference type="HAMAP" id="MF_01331_B">
    <property type="entry name" value="Ribosomal_uL22_B"/>
    <property type="match status" value="1"/>
</dbReference>
<sequence>MAHTVYLRNLDIAPRKTRAVADAVRGMSVNEAEANLLVQRKRAAKPLLKLLRSAKAGAAAKDMNAETLYIQSIRVDQGDMLKRFMPRARGSASAIQKKMSHVMLILAENPHAQPSRFTIEVKKKAKKNPEEGPARRRKKTVDEEERAEGETAAPQKKGFFKRTFSRKASFGK</sequence>
<dbReference type="NCBIfam" id="TIGR01044">
    <property type="entry name" value="rplV_bact"/>
    <property type="match status" value="1"/>
</dbReference>
<dbReference type="Gene3D" id="3.90.470.10">
    <property type="entry name" value="Ribosomal protein L22/L17"/>
    <property type="match status" value="1"/>
</dbReference>
<dbReference type="InterPro" id="IPR005727">
    <property type="entry name" value="Ribosomal_uL22_bac/chlpt-type"/>
</dbReference>
<feature type="region of interest" description="Disordered" evidence="11">
    <location>
        <begin position="122"/>
        <end position="172"/>
    </location>
</feature>
<evidence type="ECO:0000256" key="1">
    <source>
        <dbReference type="ARBA" id="ARBA00009451"/>
    </source>
</evidence>
<gene>
    <name evidence="7" type="primary">rplV</name>
    <name evidence="12" type="ORF">A2855_01485</name>
</gene>
<proteinExistence type="inferred from homology"/>
<comment type="caution">
    <text evidence="12">The sequence shown here is derived from an EMBL/GenBank/DDBJ whole genome shotgun (WGS) entry which is preliminary data.</text>
</comment>
<evidence type="ECO:0000256" key="4">
    <source>
        <dbReference type="ARBA" id="ARBA00022980"/>
    </source>
</evidence>
<dbReference type="EMBL" id="MHKX01000004">
    <property type="protein sequence ID" value="OGY98682.1"/>
    <property type="molecule type" value="Genomic_DNA"/>
</dbReference>
<evidence type="ECO:0000256" key="10">
    <source>
        <dbReference type="RuleBase" id="RU004008"/>
    </source>
</evidence>
<evidence type="ECO:0000256" key="9">
    <source>
        <dbReference type="RuleBase" id="RU004006"/>
    </source>
</evidence>
<dbReference type="GO" id="GO:0022625">
    <property type="term" value="C:cytosolic large ribosomal subunit"/>
    <property type="evidence" value="ECO:0007669"/>
    <property type="project" value="TreeGrafter"/>
</dbReference>
<keyword evidence="4 7" id="KW-0689">Ribosomal protein</keyword>
<accession>A0A1G2CBD5</accession>
<dbReference type="InterPro" id="IPR001063">
    <property type="entry name" value="Ribosomal_uL22"/>
</dbReference>
<keyword evidence="5 7" id="KW-0687">Ribonucleoprotein</keyword>
<keyword evidence="2 7" id="KW-0699">rRNA-binding</keyword>
<protein>
    <recommendedName>
        <fullName evidence="6 7">Large ribosomal subunit protein uL22</fullName>
    </recommendedName>
</protein>
<evidence type="ECO:0000256" key="6">
    <source>
        <dbReference type="ARBA" id="ARBA00035207"/>
    </source>
</evidence>
<comment type="similarity">
    <text evidence="1 7 8">Belongs to the universal ribosomal protein uL22 family.</text>
</comment>
<name>A0A1G2CBD5_9BACT</name>
<dbReference type="SUPFAM" id="SSF54843">
    <property type="entry name" value="Ribosomal protein L22"/>
    <property type="match status" value="1"/>
</dbReference>
<dbReference type="InterPro" id="IPR047867">
    <property type="entry name" value="Ribosomal_uL22_bac/org-type"/>
</dbReference>
<evidence type="ECO:0000256" key="5">
    <source>
        <dbReference type="ARBA" id="ARBA00023274"/>
    </source>
</evidence>
<organism evidence="12 13">
    <name type="scientific">Candidatus Liptonbacteria bacterium RIFCSPHIGHO2_01_FULL_57_28</name>
    <dbReference type="NCBI Taxonomy" id="1798647"/>
    <lineage>
        <taxon>Bacteria</taxon>
        <taxon>Candidatus Liptoniibacteriota</taxon>
    </lineage>
</organism>
<keyword evidence="3 7" id="KW-0694">RNA-binding</keyword>
<dbReference type="InterPro" id="IPR018260">
    <property type="entry name" value="Ribosomal_uL22_CS"/>
</dbReference>
<dbReference type="GO" id="GO:0003735">
    <property type="term" value="F:structural constituent of ribosome"/>
    <property type="evidence" value="ECO:0007669"/>
    <property type="project" value="InterPro"/>
</dbReference>
<evidence type="ECO:0000256" key="2">
    <source>
        <dbReference type="ARBA" id="ARBA00022730"/>
    </source>
</evidence>
<dbReference type="Proteomes" id="UP000179059">
    <property type="component" value="Unassembled WGS sequence"/>
</dbReference>
<evidence type="ECO:0000256" key="3">
    <source>
        <dbReference type="ARBA" id="ARBA00022884"/>
    </source>
</evidence>
<dbReference type="PANTHER" id="PTHR13501">
    <property type="entry name" value="CHLOROPLAST 50S RIBOSOMAL PROTEIN L22-RELATED"/>
    <property type="match status" value="1"/>
</dbReference>
<evidence type="ECO:0000256" key="11">
    <source>
        <dbReference type="SAM" id="MobiDB-lite"/>
    </source>
</evidence>
<dbReference type="InterPro" id="IPR036394">
    <property type="entry name" value="Ribosomal_uL22_sf"/>
</dbReference>
<dbReference type="GO" id="GO:0006412">
    <property type="term" value="P:translation"/>
    <property type="evidence" value="ECO:0007669"/>
    <property type="project" value="UniProtKB-UniRule"/>
</dbReference>
<comment type="subunit">
    <text evidence="7 9">Part of the 50S ribosomal subunit.</text>
</comment>
<dbReference type="Pfam" id="PF00237">
    <property type="entry name" value="Ribosomal_L22"/>
    <property type="match status" value="1"/>
</dbReference>
<evidence type="ECO:0000256" key="7">
    <source>
        <dbReference type="HAMAP-Rule" id="MF_01331"/>
    </source>
</evidence>
<dbReference type="PROSITE" id="PS00464">
    <property type="entry name" value="RIBOSOMAL_L22"/>
    <property type="match status" value="1"/>
</dbReference>
<reference evidence="12 13" key="1">
    <citation type="journal article" date="2016" name="Nat. Commun.">
        <title>Thousands of microbial genomes shed light on interconnected biogeochemical processes in an aquifer system.</title>
        <authorList>
            <person name="Anantharaman K."/>
            <person name="Brown C.T."/>
            <person name="Hug L.A."/>
            <person name="Sharon I."/>
            <person name="Castelle C.J."/>
            <person name="Probst A.J."/>
            <person name="Thomas B.C."/>
            <person name="Singh A."/>
            <person name="Wilkins M.J."/>
            <person name="Karaoz U."/>
            <person name="Brodie E.L."/>
            <person name="Williams K.H."/>
            <person name="Hubbard S.S."/>
            <person name="Banfield J.F."/>
        </authorList>
    </citation>
    <scope>NUCLEOTIDE SEQUENCE [LARGE SCALE GENOMIC DNA]</scope>
</reference>
<comment type="function">
    <text evidence="7">The globular domain of the protein is located near the polypeptide exit tunnel on the outside of the subunit, while an extended beta-hairpin is found that lines the wall of the exit tunnel in the center of the 70S ribosome.</text>
</comment>
<evidence type="ECO:0000313" key="12">
    <source>
        <dbReference type="EMBL" id="OGY98682.1"/>
    </source>
</evidence>
<evidence type="ECO:0000313" key="13">
    <source>
        <dbReference type="Proteomes" id="UP000179059"/>
    </source>
</evidence>
<dbReference type="PANTHER" id="PTHR13501:SF8">
    <property type="entry name" value="LARGE RIBOSOMAL SUBUNIT PROTEIN UL22M"/>
    <property type="match status" value="1"/>
</dbReference>
<dbReference type="AlphaFoldDB" id="A0A1G2CBD5"/>
<feature type="compositionally biased region" description="Basic and acidic residues" evidence="11">
    <location>
        <begin position="122"/>
        <end position="134"/>
    </location>
</feature>
<evidence type="ECO:0000256" key="8">
    <source>
        <dbReference type="RuleBase" id="RU004005"/>
    </source>
</evidence>